<dbReference type="GO" id="GO:1990904">
    <property type="term" value="C:ribonucleoprotein complex"/>
    <property type="evidence" value="ECO:0007669"/>
    <property type="project" value="TreeGrafter"/>
</dbReference>
<dbReference type="Gene3D" id="3.10.450.50">
    <property type="match status" value="1"/>
</dbReference>
<dbReference type="InterPro" id="IPR039539">
    <property type="entry name" value="Ras_GTPase_bind_prot"/>
</dbReference>
<dbReference type="EMBL" id="JAULSN010000009">
    <property type="protein sequence ID" value="KAK3365011.1"/>
    <property type="molecule type" value="Genomic_DNA"/>
</dbReference>
<dbReference type="GO" id="GO:1990861">
    <property type="term" value="C:Ubp3-Bre5 deubiquitination complex"/>
    <property type="evidence" value="ECO:0007669"/>
    <property type="project" value="TreeGrafter"/>
</dbReference>
<evidence type="ECO:0000256" key="1">
    <source>
        <dbReference type="ARBA" id="ARBA00022884"/>
    </source>
</evidence>
<dbReference type="AlphaFoldDB" id="A0AAE0JWH7"/>
<feature type="region of interest" description="Disordered" evidence="2">
    <location>
        <begin position="110"/>
        <end position="129"/>
    </location>
</feature>
<comment type="caution">
    <text evidence="4">The sequence shown here is derived from an EMBL/GenBank/DDBJ whole genome shotgun (WGS) entry which is preliminary data.</text>
</comment>
<evidence type="ECO:0000256" key="2">
    <source>
        <dbReference type="SAM" id="MobiDB-lite"/>
    </source>
</evidence>
<name>A0AAE0JWH7_9PEZI</name>
<dbReference type="PANTHER" id="PTHR10693:SF20">
    <property type="entry name" value="AT27578P"/>
    <property type="match status" value="1"/>
</dbReference>
<gene>
    <name evidence="4" type="ORF">B0T24DRAFT_598330</name>
</gene>
<dbReference type="GO" id="GO:0005829">
    <property type="term" value="C:cytosol"/>
    <property type="evidence" value="ECO:0007669"/>
    <property type="project" value="TreeGrafter"/>
</dbReference>
<dbReference type="GO" id="GO:0034517">
    <property type="term" value="P:ribophagy"/>
    <property type="evidence" value="ECO:0007669"/>
    <property type="project" value="TreeGrafter"/>
</dbReference>
<dbReference type="GO" id="GO:0016579">
    <property type="term" value="P:protein deubiquitination"/>
    <property type="evidence" value="ECO:0007669"/>
    <property type="project" value="TreeGrafter"/>
</dbReference>
<evidence type="ECO:0000313" key="4">
    <source>
        <dbReference type="EMBL" id="KAK3365011.1"/>
    </source>
</evidence>
<dbReference type="PANTHER" id="PTHR10693">
    <property type="entry name" value="RAS GTPASE-ACTIVATING PROTEIN-BINDING PROTEIN"/>
    <property type="match status" value="1"/>
</dbReference>
<keyword evidence="5" id="KW-1185">Reference proteome</keyword>
<evidence type="ECO:0000259" key="3">
    <source>
        <dbReference type="PROSITE" id="PS50177"/>
    </source>
</evidence>
<reference evidence="4" key="2">
    <citation type="submission" date="2023-06" db="EMBL/GenBank/DDBJ databases">
        <authorList>
            <consortium name="Lawrence Berkeley National Laboratory"/>
            <person name="Haridas S."/>
            <person name="Hensen N."/>
            <person name="Bonometti L."/>
            <person name="Westerberg I."/>
            <person name="Brannstrom I.O."/>
            <person name="Guillou S."/>
            <person name="Cros-Aarteil S."/>
            <person name="Calhoun S."/>
            <person name="Kuo A."/>
            <person name="Mondo S."/>
            <person name="Pangilinan J."/>
            <person name="Riley R."/>
            <person name="Labutti K."/>
            <person name="Andreopoulos B."/>
            <person name="Lipzen A."/>
            <person name="Chen C."/>
            <person name="Yanf M."/>
            <person name="Daum C."/>
            <person name="Ng V."/>
            <person name="Clum A."/>
            <person name="Steindorff A."/>
            <person name="Ohm R."/>
            <person name="Martin F."/>
            <person name="Silar P."/>
            <person name="Natvig D."/>
            <person name="Lalanne C."/>
            <person name="Gautier V."/>
            <person name="Ament-Velasquez S.L."/>
            <person name="Kruys A."/>
            <person name="Hutchinson M.I."/>
            <person name="Powell A.J."/>
            <person name="Barry K."/>
            <person name="Miller A.N."/>
            <person name="Grigoriev I.V."/>
            <person name="Debuchy R."/>
            <person name="Gladieux P."/>
            <person name="Thoren M.H."/>
            <person name="Johannesson H."/>
        </authorList>
    </citation>
    <scope>NUCLEOTIDE SEQUENCE</scope>
    <source>
        <strain evidence="4">CBS 958.72</strain>
    </source>
</reference>
<evidence type="ECO:0000313" key="5">
    <source>
        <dbReference type="Proteomes" id="UP001287356"/>
    </source>
</evidence>
<protein>
    <recommendedName>
        <fullName evidence="3">NTF2 domain-containing protein</fullName>
    </recommendedName>
</protein>
<dbReference type="GO" id="GO:0003729">
    <property type="term" value="F:mRNA binding"/>
    <property type="evidence" value="ECO:0007669"/>
    <property type="project" value="TreeGrafter"/>
</dbReference>
<dbReference type="InterPro" id="IPR002075">
    <property type="entry name" value="NTF2_dom"/>
</dbReference>
<feature type="domain" description="NTF2" evidence="3">
    <location>
        <begin position="137"/>
        <end position="177"/>
    </location>
</feature>
<accession>A0AAE0JWH7</accession>
<dbReference type="PROSITE" id="PS50177">
    <property type="entry name" value="NTF2_DOMAIN"/>
    <property type="match status" value="1"/>
</dbReference>
<keyword evidence="1" id="KW-0694">RNA-binding</keyword>
<proteinExistence type="predicted"/>
<dbReference type="InterPro" id="IPR018222">
    <property type="entry name" value="Nuclear_transport_factor_2_euk"/>
</dbReference>
<organism evidence="4 5">
    <name type="scientific">Lasiosphaeria ovina</name>
    <dbReference type="NCBI Taxonomy" id="92902"/>
    <lineage>
        <taxon>Eukaryota</taxon>
        <taxon>Fungi</taxon>
        <taxon>Dikarya</taxon>
        <taxon>Ascomycota</taxon>
        <taxon>Pezizomycotina</taxon>
        <taxon>Sordariomycetes</taxon>
        <taxon>Sordariomycetidae</taxon>
        <taxon>Sordariales</taxon>
        <taxon>Lasiosphaeriaceae</taxon>
        <taxon>Lasiosphaeria</taxon>
    </lineage>
</organism>
<dbReference type="InterPro" id="IPR032710">
    <property type="entry name" value="NTF2-like_dom_sf"/>
</dbReference>
<dbReference type="SUPFAM" id="SSF54427">
    <property type="entry name" value="NTF2-like"/>
    <property type="match status" value="1"/>
</dbReference>
<dbReference type="Pfam" id="PF02136">
    <property type="entry name" value="NTF2"/>
    <property type="match status" value="1"/>
</dbReference>
<dbReference type="Proteomes" id="UP001287356">
    <property type="component" value="Unassembled WGS sequence"/>
</dbReference>
<sequence>MTRMAFAARTMERWYGGAPTPSHAIPQSTPVEAAALEAGGAAILTPLSPRIVRAAFRARRATLLVVGARHVLLALGVSPPRARVGSPNPLAASPLVRSMVALRAAATKLDDDPPELTPTARSASRMSTHRGRSAENIVIQVIGEVSNKAGEPKKFVQTFVLAQQPSGHFVLSDILRYINEDFEEEAEEATPEAAPATEAPAVVELAVEAKDADAVDQKLE</sequence>
<reference evidence="4" key="1">
    <citation type="journal article" date="2023" name="Mol. Phylogenet. Evol.">
        <title>Genome-scale phylogeny and comparative genomics of the fungal order Sordariales.</title>
        <authorList>
            <person name="Hensen N."/>
            <person name="Bonometti L."/>
            <person name="Westerberg I."/>
            <person name="Brannstrom I.O."/>
            <person name="Guillou S."/>
            <person name="Cros-Aarteil S."/>
            <person name="Calhoun S."/>
            <person name="Haridas S."/>
            <person name="Kuo A."/>
            <person name="Mondo S."/>
            <person name="Pangilinan J."/>
            <person name="Riley R."/>
            <person name="LaButti K."/>
            <person name="Andreopoulos B."/>
            <person name="Lipzen A."/>
            <person name="Chen C."/>
            <person name="Yan M."/>
            <person name="Daum C."/>
            <person name="Ng V."/>
            <person name="Clum A."/>
            <person name="Steindorff A."/>
            <person name="Ohm R.A."/>
            <person name="Martin F."/>
            <person name="Silar P."/>
            <person name="Natvig D.O."/>
            <person name="Lalanne C."/>
            <person name="Gautier V."/>
            <person name="Ament-Velasquez S.L."/>
            <person name="Kruys A."/>
            <person name="Hutchinson M.I."/>
            <person name="Powell A.J."/>
            <person name="Barry K."/>
            <person name="Miller A.N."/>
            <person name="Grigoriev I.V."/>
            <person name="Debuchy R."/>
            <person name="Gladieux P."/>
            <person name="Hiltunen Thoren M."/>
            <person name="Johannesson H."/>
        </authorList>
    </citation>
    <scope>NUCLEOTIDE SEQUENCE</scope>
    <source>
        <strain evidence="4">CBS 958.72</strain>
    </source>
</reference>